<dbReference type="OrthoDB" id="77201at2759"/>
<comment type="similarity">
    <text evidence="3">Belongs to the glycosyl hydrolase 17 family.</text>
</comment>
<comment type="catalytic activity">
    <reaction evidence="1">
        <text>Hydrolysis of (1-&gt;3)-beta-D-glucosidic linkages in (1-&gt;3)-beta-D-glucans.</text>
        <dbReference type="EC" id="3.2.1.39"/>
    </reaction>
</comment>
<organism evidence="16 17">
    <name type="scientific">Phellinidium pouzarii</name>
    <dbReference type="NCBI Taxonomy" id="167371"/>
    <lineage>
        <taxon>Eukaryota</taxon>
        <taxon>Fungi</taxon>
        <taxon>Dikarya</taxon>
        <taxon>Basidiomycota</taxon>
        <taxon>Agaricomycotina</taxon>
        <taxon>Agaricomycetes</taxon>
        <taxon>Hymenochaetales</taxon>
        <taxon>Hymenochaetaceae</taxon>
        <taxon>Phellinidium</taxon>
    </lineage>
</organism>
<evidence type="ECO:0000313" key="16">
    <source>
        <dbReference type="EMBL" id="THH08828.1"/>
    </source>
</evidence>
<dbReference type="EMBL" id="SGPK01000085">
    <property type="protein sequence ID" value="THH08828.1"/>
    <property type="molecule type" value="Genomic_DNA"/>
</dbReference>
<keyword evidence="8" id="KW-0325">Glycoprotein</keyword>
<evidence type="ECO:0000256" key="8">
    <source>
        <dbReference type="ARBA" id="ARBA00023180"/>
    </source>
</evidence>
<dbReference type="PANTHER" id="PTHR16631:SF17">
    <property type="entry name" value="GLUCAN ENDO-1,3-BETA-GLUCOSIDASE BTGC"/>
    <property type="match status" value="1"/>
</dbReference>
<keyword evidence="5" id="KW-1003">Cell membrane</keyword>
<evidence type="ECO:0000256" key="15">
    <source>
        <dbReference type="SAM" id="SignalP"/>
    </source>
</evidence>
<dbReference type="GO" id="GO:0005576">
    <property type="term" value="C:extracellular region"/>
    <property type="evidence" value="ECO:0007669"/>
    <property type="project" value="TreeGrafter"/>
</dbReference>
<evidence type="ECO:0000256" key="4">
    <source>
        <dbReference type="ARBA" id="ARBA00012780"/>
    </source>
</evidence>
<dbReference type="SUPFAM" id="SSF51445">
    <property type="entry name" value="(Trans)glycosidases"/>
    <property type="match status" value="1"/>
</dbReference>
<dbReference type="Proteomes" id="UP000308199">
    <property type="component" value="Unassembled WGS sequence"/>
</dbReference>
<name>A0A4S4LCS5_9AGAM</name>
<evidence type="ECO:0000256" key="11">
    <source>
        <dbReference type="ARBA" id="ARBA00023326"/>
    </source>
</evidence>
<keyword evidence="9" id="KW-0119">Carbohydrate metabolism</keyword>
<keyword evidence="6" id="KW-0378">Hydrolase</keyword>
<dbReference type="InterPro" id="IPR050732">
    <property type="entry name" value="Beta-glucan_modifiers"/>
</dbReference>
<dbReference type="PANTHER" id="PTHR16631">
    <property type="entry name" value="GLUCAN 1,3-BETA-GLUCOSIDASE"/>
    <property type="match status" value="1"/>
</dbReference>
<evidence type="ECO:0000256" key="12">
    <source>
        <dbReference type="ARBA" id="ARBA00037649"/>
    </source>
</evidence>
<dbReference type="GO" id="GO:0009986">
    <property type="term" value="C:cell surface"/>
    <property type="evidence" value="ECO:0007669"/>
    <property type="project" value="TreeGrafter"/>
</dbReference>
<evidence type="ECO:0000256" key="6">
    <source>
        <dbReference type="ARBA" id="ARBA00022801"/>
    </source>
</evidence>
<dbReference type="AlphaFoldDB" id="A0A4S4LCS5"/>
<dbReference type="EC" id="3.2.1.39" evidence="4"/>
<keyword evidence="11" id="KW-0624">Polysaccharide degradation</keyword>
<protein>
    <recommendedName>
        <fullName evidence="4">glucan endo-1,3-beta-D-glucosidase</fullName>
        <ecNumber evidence="4">3.2.1.39</ecNumber>
    </recommendedName>
    <alternativeName>
        <fullName evidence="14">Endo-1,3-beta-glucanase btgC</fullName>
    </alternativeName>
    <alternativeName>
        <fullName evidence="13">Laminarinase btgC</fullName>
    </alternativeName>
</protein>
<evidence type="ECO:0000256" key="1">
    <source>
        <dbReference type="ARBA" id="ARBA00000382"/>
    </source>
</evidence>
<comment type="caution">
    <text evidence="16">The sequence shown here is derived from an EMBL/GenBank/DDBJ whole genome shotgun (WGS) entry which is preliminary data.</text>
</comment>
<evidence type="ECO:0000256" key="7">
    <source>
        <dbReference type="ARBA" id="ARBA00023136"/>
    </source>
</evidence>
<dbReference type="GO" id="GO:0000272">
    <property type="term" value="P:polysaccharide catabolic process"/>
    <property type="evidence" value="ECO:0007669"/>
    <property type="project" value="UniProtKB-KW"/>
</dbReference>
<dbReference type="InterPro" id="IPR017853">
    <property type="entry name" value="GH"/>
</dbReference>
<feature type="chain" id="PRO_5020553326" description="glucan endo-1,3-beta-D-glucosidase" evidence="15">
    <location>
        <begin position="23"/>
        <end position="325"/>
    </location>
</feature>
<keyword evidence="7" id="KW-0472">Membrane</keyword>
<accession>A0A4S4LCS5</accession>
<sequence length="325" mass="36374">MHVLSMYLFAWISLGHLAFVWSTPLDERAHEPESRLDKITSMYAFEGFVYALDNCPSFVKLVQDFQRMLSKGARNVITFDYCGDGTDAAYYDQVIQAAGFTGINIIPLVWTLLIGNQTLEDTAVPKINAVTQAVLNNPGPVLAVALGDEPLYDNDFGSADNLASYIWQIKATFAAAGLSDIPVSISELAYGWQISGNITEMVNAVDFFMINEFPYFAFDATSGGNTTSWNDFLNDLDYYQNISQGKPLLITQTGWPSNEDEFAPNSPAIVASVPSEEAYWNLLDSHCEDFFKAKNIGWMWRSWDDTVEGWGAVYSNETEKWNFSY</sequence>
<dbReference type="GO" id="GO:0005886">
    <property type="term" value="C:plasma membrane"/>
    <property type="evidence" value="ECO:0007669"/>
    <property type="project" value="UniProtKB-SubCell"/>
</dbReference>
<keyword evidence="10" id="KW-0961">Cell wall biogenesis/degradation</keyword>
<keyword evidence="15" id="KW-0732">Signal</keyword>
<proteinExistence type="inferred from homology"/>
<evidence type="ECO:0000256" key="3">
    <source>
        <dbReference type="ARBA" id="ARBA00008773"/>
    </source>
</evidence>
<evidence type="ECO:0000256" key="14">
    <source>
        <dbReference type="ARBA" id="ARBA00043078"/>
    </source>
</evidence>
<evidence type="ECO:0000256" key="5">
    <source>
        <dbReference type="ARBA" id="ARBA00022475"/>
    </source>
</evidence>
<evidence type="ECO:0000256" key="9">
    <source>
        <dbReference type="ARBA" id="ARBA00023277"/>
    </source>
</evidence>
<dbReference type="GO" id="GO:0071555">
    <property type="term" value="P:cell wall organization"/>
    <property type="evidence" value="ECO:0007669"/>
    <property type="project" value="UniProtKB-KW"/>
</dbReference>
<dbReference type="GO" id="GO:0042973">
    <property type="term" value="F:glucan endo-1,3-beta-D-glucosidase activity"/>
    <property type="evidence" value="ECO:0007669"/>
    <property type="project" value="UniProtKB-EC"/>
</dbReference>
<dbReference type="Gene3D" id="3.20.20.80">
    <property type="entry name" value="Glycosidases"/>
    <property type="match status" value="1"/>
</dbReference>
<gene>
    <name evidence="16" type="ORF">EW145_g2438</name>
</gene>
<evidence type="ECO:0000256" key="2">
    <source>
        <dbReference type="ARBA" id="ARBA00004401"/>
    </source>
</evidence>
<comment type="function">
    <text evidence="12">Glucanases play a role in cell expansion during growth, in cell-cell fusion during mating, and in spore release during sporulation. This enzyme may be involved in beta-glucan degradation. Active on laminarin and lichenan.</text>
</comment>
<comment type="subcellular location">
    <subcellularLocation>
        <location evidence="2">Cell membrane</location>
        <topology evidence="2">Single-pass type II membrane protein</topology>
    </subcellularLocation>
</comment>
<evidence type="ECO:0000256" key="13">
    <source>
        <dbReference type="ARBA" id="ARBA00042373"/>
    </source>
</evidence>
<keyword evidence="17" id="KW-1185">Reference proteome</keyword>
<reference evidence="16 17" key="1">
    <citation type="submission" date="2019-02" db="EMBL/GenBank/DDBJ databases">
        <title>Genome sequencing of the rare red list fungi Phellinidium pouzarii.</title>
        <authorList>
            <person name="Buettner E."/>
            <person name="Kellner H."/>
        </authorList>
    </citation>
    <scope>NUCLEOTIDE SEQUENCE [LARGE SCALE GENOMIC DNA]</scope>
    <source>
        <strain evidence="16 17">DSM 108285</strain>
    </source>
</reference>
<evidence type="ECO:0000256" key="10">
    <source>
        <dbReference type="ARBA" id="ARBA00023316"/>
    </source>
</evidence>
<feature type="signal peptide" evidence="15">
    <location>
        <begin position="1"/>
        <end position="22"/>
    </location>
</feature>
<evidence type="ECO:0000313" key="17">
    <source>
        <dbReference type="Proteomes" id="UP000308199"/>
    </source>
</evidence>
<dbReference type="GO" id="GO:0009277">
    <property type="term" value="C:fungal-type cell wall"/>
    <property type="evidence" value="ECO:0007669"/>
    <property type="project" value="TreeGrafter"/>
</dbReference>